<evidence type="ECO:0000256" key="3">
    <source>
        <dbReference type="ARBA" id="ARBA00022490"/>
    </source>
</evidence>
<dbReference type="EMBL" id="MBAD02001066">
    <property type="protein sequence ID" value="RLN59154.1"/>
    <property type="molecule type" value="Genomic_DNA"/>
</dbReference>
<organism evidence="10 12">
    <name type="scientific">Phytophthora kernoviae</name>
    <dbReference type="NCBI Taxonomy" id="325452"/>
    <lineage>
        <taxon>Eukaryota</taxon>
        <taxon>Sar</taxon>
        <taxon>Stramenopiles</taxon>
        <taxon>Oomycota</taxon>
        <taxon>Peronosporomycetes</taxon>
        <taxon>Peronosporales</taxon>
        <taxon>Peronosporaceae</taxon>
        <taxon>Phytophthora</taxon>
    </lineage>
</organism>
<gene>
    <name evidence="11" type="ORF">BBJ29_004374</name>
    <name evidence="10" type="ORF">BBP00_00006699</name>
</gene>
<feature type="coiled-coil region" evidence="8">
    <location>
        <begin position="324"/>
        <end position="412"/>
    </location>
</feature>
<dbReference type="OrthoDB" id="73291at2759"/>
<feature type="region of interest" description="Disordered" evidence="9">
    <location>
        <begin position="778"/>
        <end position="810"/>
    </location>
</feature>
<name>A0A3F2RLU5_9STRA</name>
<keyword evidence="3" id="KW-0963">Cytoplasm</keyword>
<protein>
    <submittedName>
        <fullName evidence="10">Uncharacterized protein</fullName>
    </submittedName>
</protein>
<dbReference type="EMBL" id="MBDO02000238">
    <property type="protein sequence ID" value="RLN59081.1"/>
    <property type="molecule type" value="Genomic_DNA"/>
</dbReference>
<feature type="compositionally biased region" description="Basic and acidic residues" evidence="9">
    <location>
        <begin position="921"/>
        <end position="935"/>
    </location>
</feature>
<feature type="coiled-coil region" evidence="8">
    <location>
        <begin position="537"/>
        <end position="587"/>
    </location>
</feature>
<dbReference type="GO" id="GO:0005813">
    <property type="term" value="C:centrosome"/>
    <property type="evidence" value="ECO:0007669"/>
    <property type="project" value="UniProtKB-SubCell"/>
</dbReference>
<evidence type="ECO:0000313" key="12">
    <source>
        <dbReference type="Proteomes" id="UP000277300"/>
    </source>
</evidence>
<keyword evidence="7" id="KW-0966">Cell projection</keyword>
<evidence type="ECO:0000256" key="5">
    <source>
        <dbReference type="ARBA" id="ARBA00023054"/>
    </source>
</evidence>
<evidence type="ECO:0000256" key="2">
    <source>
        <dbReference type="ARBA" id="ARBA00004300"/>
    </source>
</evidence>
<dbReference type="Proteomes" id="UP000284657">
    <property type="component" value="Unassembled WGS sequence"/>
</dbReference>
<keyword evidence="6" id="KW-0206">Cytoskeleton</keyword>
<evidence type="ECO:0000256" key="6">
    <source>
        <dbReference type="ARBA" id="ARBA00023212"/>
    </source>
</evidence>
<evidence type="ECO:0000256" key="4">
    <source>
        <dbReference type="ARBA" id="ARBA00022794"/>
    </source>
</evidence>
<dbReference type="GO" id="GO:0030030">
    <property type="term" value="P:cell projection organization"/>
    <property type="evidence" value="ECO:0007669"/>
    <property type="project" value="UniProtKB-KW"/>
</dbReference>
<feature type="region of interest" description="Disordered" evidence="9">
    <location>
        <begin position="1078"/>
        <end position="1111"/>
    </location>
</feature>
<dbReference type="PANTHER" id="PTHR18879">
    <property type="entry name" value="CENTROSOMAL PROTEIN OF 290 KDA"/>
    <property type="match status" value="1"/>
</dbReference>
<dbReference type="Proteomes" id="UP000277300">
    <property type="component" value="Unassembled WGS sequence"/>
</dbReference>
<feature type="compositionally biased region" description="Basic and acidic residues" evidence="9">
    <location>
        <begin position="782"/>
        <end position="805"/>
    </location>
</feature>
<evidence type="ECO:0000313" key="11">
    <source>
        <dbReference type="EMBL" id="RLN59154.1"/>
    </source>
</evidence>
<comment type="subcellular location">
    <subcellularLocation>
        <location evidence="1">Cytoplasm</location>
        <location evidence="1">Cytoskeleton</location>
        <location evidence="1">Cilium basal body</location>
    </subcellularLocation>
    <subcellularLocation>
        <location evidence="2">Cytoplasm</location>
        <location evidence="2">Cytoskeleton</location>
        <location evidence="2">Microtubule organizing center</location>
        <location evidence="2">Centrosome</location>
    </subcellularLocation>
</comment>
<evidence type="ECO:0000256" key="9">
    <source>
        <dbReference type="SAM" id="MobiDB-lite"/>
    </source>
</evidence>
<feature type="compositionally biased region" description="Acidic residues" evidence="9">
    <location>
        <begin position="1004"/>
        <end position="1014"/>
    </location>
</feature>
<feature type="coiled-coil region" evidence="8">
    <location>
        <begin position="453"/>
        <end position="508"/>
    </location>
</feature>
<evidence type="ECO:0000313" key="13">
    <source>
        <dbReference type="Proteomes" id="UP000284657"/>
    </source>
</evidence>
<keyword evidence="5 8" id="KW-0175">Coiled coil</keyword>
<feature type="region of interest" description="Disordered" evidence="9">
    <location>
        <begin position="1317"/>
        <end position="1340"/>
    </location>
</feature>
<evidence type="ECO:0000256" key="7">
    <source>
        <dbReference type="ARBA" id="ARBA00023273"/>
    </source>
</evidence>
<evidence type="ECO:0000256" key="1">
    <source>
        <dbReference type="ARBA" id="ARBA00004120"/>
    </source>
</evidence>
<evidence type="ECO:0000313" key="10">
    <source>
        <dbReference type="EMBL" id="RLN59081.1"/>
    </source>
</evidence>
<accession>A0A3F2RLU5</accession>
<feature type="region of interest" description="Disordered" evidence="9">
    <location>
        <begin position="921"/>
        <end position="942"/>
    </location>
</feature>
<proteinExistence type="predicted"/>
<keyword evidence="4" id="KW-0970">Cilium biogenesis/degradation</keyword>
<reference evidence="12 13" key="1">
    <citation type="submission" date="2018-07" db="EMBL/GenBank/DDBJ databases">
        <title>Genome sequencing of oomycete isolates from Chile give support for New Zealand origin for Phytophthora kernoviae and make available the first Nothophytophthora sp. genome.</title>
        <authorList>
            <person name="Studholme D.J."/>
            <person name="Sanfuentes E."/>
            <person name="Panda P."/>
            <person name="Hill R."/>
            <person name="Sambles C."/>
            <person name="Grant M."/>
            <person name="Williams N.M."/>
            <person name="Mcdougal R.L."/>
        </authorList>
    </citation>
    <scope>NUCLEOTIDE SEQUENCE [LARGE SCALE GENOMIC DNA]</scope>
    <source>
        <strain evidence="10">Chile6</strain>
        <strain evidence="11">Chile7</strain>
    </source>
</reference>
<evidence type="ECO:0000256" key="8">
    <source>
        <dbReference type="SAM" id="Coils"/>
    </source>
</evidence>
<dbReference type="PANTHER" id="PTHR18879:SF20">
    <property type="entry name" value="CENTROSOMAL PROTEIN OF 290 KDA"/>
    <property type="match status" value="1"/>
</dbReference>
<feature type="region of interest" description="Disordered" evidence="9">
    <location>
        <begin position="1001"/>
        <end position="1021"/>
    </location>
</feature>
<feature type="coiled-coil region" evidence="8">
    <location>
        <begin position="953"/>
        <end position="995"/>
    </location>
</feature>
<dbReference type="InterPro" id="IPR026201">
    <property type="entry name" value="Cep290"/>
</dbReference>
<feature type="region of interest" description="Disordered" evidence="9">
    <location>
        <begin position="733"/>
        <end position="765"/>
    </location>
</feature>
<sequence length="1340" mass="155859">MTSDSLVSGNEGQLRSDVIELTRKIAVYEVNEARLKRKYQQLHNEWRSSTEHNKLLQREWGEMEKTLKYRVLYLETWKQGADEMMERMEKTLEKSVLREFADKQQRVVTDVRKKYNALSEVYAEMHVKYLQMSELPVQLGRVQHELMVLQAEKSARNGTNSSVDPILQERIDQLENDLEVQTERVKELEEAGRAALVPDELVQSSVIGCLGGNDELRSENALLYERINEVEQLYEGLALECAKYKDIATLAASQANVLSKRATQEKGNHEQQEEQLRELMAASEDHAIVGELQHQLMQIKATYQQFLVQYDLVTETQQQTLLKNQSLELEMEKKAQELSVVREKSSDKLQTFENAMTQVKERDWMARNTKWEAFRKRLDALEDEMLIEQQRRKQLEKDLEDKQAQLPLLELRQQRGNQSEVGRLKSRVDALEARERLLMGQLEAATKPSGSKVERLQVDLRESKTLNEDLMRQLETIQSRIAELLRLNGELEAEKRKLRCKYEDLQLDLHHSPLMRQKVGLYEKDQAELQQAAQATIASLKQLVEEKNTLINEYQRKLVSVRATSARGKAQDRLETTQLNKKLYEENQRMIGQLKEAMSTISSMERSGKSKQALQAAQERHDHVLQEWKQAELALEGAKQSIRELQMEREVLRNERDLAEARAGEALEEIVLLKEKVVECERHSQKLEHQVAFVKRDLAKKEEKLKLLRDAIIKLKEEFLKAEDRHAIEIAKAQHAMNHNFSTRKRKEKEQREEEEEEWREEKTRLQSQIQMLQEKLALQKRKQDQQQRRKKKAGNEEKEEKESTPEADAQVLKKEVERLTRLLKEKVVDEARAVEALEKKIKILQAQNLALREASISAPAATTTTDANEVSARRENMDLERKLQRRVDTLMLRLKEKQADVANKDSELERCNQQISKLQDDLQSHKAKSEKERLAPTPAGTAAMSVPVKQQLEELERQNAFLQEALALKRKEWEESFSTQMEKYEVQLQRLRRRLVQHGVPVDGDDSDADAEITQEPSSRLQREEHRFLVGQEVREELLVLGDELRSKEQEAVVKDTRLLELELEVESLRLEYRRLQRKSQRGGDSPVSSEHETSRQRRMKGGFGGGRGSSWAAQERLELEEVIENMKKVIEKLRAENDKLKKAAAKQAQVSPERVDALRRKLKENKDTRERLEAQVEKLQHGCGELKKDKLKLQQKLRAKTTSSTSSHDTSALNLQLKEKDRQLLQTEQELAELRHQVIQLEVQIERNVHNEDDEDTMHEQEERIKELQAQVLELEDENTKLTNELAAFDEDFFEEIEDLKYKYAQAVRDKRQLEKRLAGGPGGLSPASTSSRRHRRG</sequence>
<feature type="coiled-coil region" evidence="8">
    <location>
        <begin position="171"/>
        <end position="233"/>
    </location>
</feature>
<comment type="caution">
    <text evidence="10">The sequence shown here is derived from an EMBL/GenBank/DDBJ whole genome shotgun (WGS) entry which is preliminary data.</text>
</comment>